<reference evidence="2 3" key="1">
    <citation type="journal article" date="2019" name="Int. J. Syst. Evol. Microbiol.">
        <title>The Draft Whole-Genome Sequence of the Antibiotic Producer Empedobacter haloabium ATCC 31962 Provides Indications for Its Taxonomic Reclassification.</title>
        <authorList>
            <person name="Miess H."/>
            <person name="Arlt P."/>
            <person name="Apel A.K."/>
            <person name="Weber T."/>
            <person name="Nieselt K."/>
            <person name="Hanssen F."/>
            <person name="Czemmel S."/>
            <person name="Nahnsen S."/>
            <person name="Gross H."/>
        </authorList>
    </citation>
    <scope>NUCLEOTIDE SEQUENCE [LARGE SCALE GENOMIC DNA]</scope>
    <source>
        <strain evidence="2 3">ATCC 31962</strain>
    </source>
</reference>
<protein>
    <submittedName>
        <fullName evidence="2">Uncharacterized protein</fullName>
    </submittedName>
</protein>
<gene>
    <name evidence="2" type="ORF">E7V67_006290</name>
</gene>
<evidence type="ECO:0000313" key="3">
    <source>
        <dbReference type="Proteomes" id="UP000321323"/>
    </source>
</evidence>
<evidence type="ECO:0000256" key="1">
    <source>
        <dbReference type="SAM" id="Coils"/>
    </source>
</evidence>
<keyword evidence="3" id="KW-1185">Reference proteome</keyword>
<name>A0ABZ1UQY5_9BURK</name>
<organism evidence="2 3">
    <name type="scientific">[Empedobacter] haloabium</name>
    <dbReference type="NCBI Taxonomy" id="592317"/>
    <lineage>
        <taxon>Bacteria</taxon>
        <taxon>Pseudomonadati</taxon>
        <taxon>Pseudomonadota</taxon>
        <taxon>Betaproteobacteria</taxon>
        <taxon>Burkholderiales</taxon>
        <taxon>Oxalobacteraceae</taxon>
        <taxon>Telluria group</taxon>
        <taxon>Telluria group incertae sedis</taxon>
    </lineage>
</organism>
<feature type="coiled-coil region" evidence="1">
    <location>
        <begin position="317"/>
        <end position="345"/>
    </location>
</feature>
<dbReference type="EMBL" id="CP136508">
    <property type="protein sequence ID" value="WUR14715.1"/>
    <property type="molecule type" value="Genomic_DNA"/>
</dbReference>
<evidence type="ECO:0000313" key="2">
    <source>
        <dbReference type="EMBL" id="WUR14715.1"/>
    </source>
</evidence>
<dbReference type="Proteomes" id="UP000321323">
    <property type="component" value="Chromosome"/>
</dbReference>
<keyword evidence="1" id="KW-0175">Coiled coil</keyword>
<accession>A0ABZ1UQY5</accession>
<sequence length="414" mass="45911">MEFERESLYRDVWAQPIATLAKRFGISDNGLRKVCIALAIPLPARGHWAKVAAGHLLPTPPLPPATGPTRFMSRLAAAKVASPARVDDWLLERLAFEARPENAIIVPTALVKPHPLVKATATAVRAEIALLQRARDQVPVVRKPGEPWVMPRRRDIAWLDYERRGVMELNESLIPMRVSIESAERALLIWDALLKACTARSMVIVAAPRQVKISDGQDDVGLRMSEKVDRITRPAPWGSGEETARRSATGTLRLFAIHLGEAKFQDTPERPLELQLNDVMVWVHRSIASQRAGRALAAERRMHEEAAAQVRERERTAAAEAARVREEEERRLKAEQNAIAERERVLVAEAGAWRDAMAIRAYAAHVETAAVSGAILTPVLRQWLAWADSVAAQLDPTKERLGMSAGERPPESGL</sequence>
<proteinExistence type="predicted"/>